<dbReference type="InterPro" id="IPR036188">
    <property type="entry name" value="FAD/NAD-bd_sf"/>
</dbReference>
<dbReference type="Pfam" id="PF13450">
    <property type="entry name" value="NAD_binding_8"/>
    <property type="match status" value="1"/>
</dbReference>
<dbReference type="Gene3D" id="1.10.405.20">
    <property type="match status" value="1"/>
</dbReference>
<feature type="signal peptide" evidence="1">
    <location>
        <begin position="1"/>
        <end position="27"/>
    </location>
</feature>
<dbReference type="SUPFAM" id="SSF51905">
    <property type="entry name" value="FAD/NAD(P)-binding domain"/>
    <property type="match status" value="1"/>
</dbReference>
<accession>A0A0F8A2Z4</accession>
<evidence type="ECO:0000313" key="2">
    <source>
        <dbReference type="EMBL" id="KJZ70934.1"/>
    </source>
</evidence>
<dbReference type="PANTHER" id="PTHR42923">
    <property type="entry name" value="PROTOPORPHYRINOGEN OXIDASE"/>
    <property type="match status" value="1"/>
</dbReference>
<dbReference type="InterPro" id="IPR050464">
    <property type="entry name" value="Zeta_carotene_desat/Oxidored"/>
</dbReference>
<dbReference type="Gene3D" id="3.30.70.1990">
    <property type="match status" value="1"/>
</dbReference>
<dbReference type="EMBL" id="KQ030599">
    <property type="protein sequence ID" value="KJZ70934.1"/>
    <property type="molecule type" value="Genomic_DNA"/>
</dbReference>
<keyword evidence="3" id="KW-1185">Reference proteome</keyword>
<protein>
    <recommendedName>
        <fullName evidence="4">Amine oxidase domain-containing protein</fullName>
    </recommendedName>
</protein>
<evidence type="ECO:0000256" key="1">
    <source>
        <dbReference type="SAM" id="SignalP"/>
    </source>
</evidence>
<name>A0A0F8A2Z4_9HYPO</name>
<gene>
    <name evidence="2" type="ORF">HIM_09685</name>
</gene>
<dbReference type="Gene3D" id="3.50.50.60">
    <property type="entry name" value="FAD/NAD(P)-binding domain"/>
    <property type="match status" value="1"/>
</dbReference>
<dbReference type="GO" id="GO:0016491">
    <property type="term" value="F:oxidoreductase activity"/>
    <property type="evidence" value="ECO:0007669"/>
    <property type="project" value="TreeGrafter"/>
</dbReference>
<dbReference type="AlphaFoldDB" id="A0A0F8A2Z4"/>
<evidence type="ECO:0000313" key="3">
    <source>
        <dbReference type="Proteomes" id="UP000054481"/>
    </source>
</evidence>
<feature type="chain" id="PRO_5002526782" description="Amine oxidase domain-containing protein" evidence="1">
    <location>
        <begin position="28"/>
        <end position="467"/>
    </location>
</feature>
<dbReference type="Proteomes" id="UP000054481">
    <property type="component" value="Unassembled WGS sequence"/>
</dbReference>
<dbReference type="PANTHER" id="PTHR42923:SF26">
    <property type="entry name" value="FMN REDUCTASE LOT6, PUTATIVE (AFU_ORTHOLOGUE AFUA_7G06600)-RELATED"/>
    <property type="match status" value="1"/>
</dbReference>
<sequence length="467" mass="51798">MNNLRNFSVRRGASALAVFGFLTTAYAQPPPTVAREVDVCVIGGGSSGTYAAIKLHDAGLSVAVVERENTLGGHVNTYIDPNSKRAIDYGVVAFHSTPLVKSYFERLDIPYEQDSSFSSTTYINLENGQRVDNYTSPNPTAALAKYASILSRWPFLDEGFELPDPVPEDLFQPFGDFVQKHGIEDAVEIIYSFAQGLGDVLRQPTLYVLKSFGSQVLASIKTGFLSTARKNNHEIYEKALEILQANVFLNSRILNVRRTPGALTEIVFDTPSGRTVIQAKRLLVTIPPTIQNLGVFDLDEAEKTLFNKFTNAGYYTGLVRGTGLHNISTIMNVNPSLPYNLPRLPALYFFQPTPIEGLYGIKYGTPSGLDEAWIKDDIIKTIKRLNGPNSSDTAGNQAELVEFASHTPFELKVQAKDIKENFYKKLYSLQSHRDTYYSGAAFHTHDSSLLWQFTAGIVDRLIESIRV</sequence>
<reference evidence="2 3" key="1">
    <citation type="journal article" date="2014" name="Genome Biol. Evol.">
        <title>Comparative genomics and transcriptomics analyses reveal divergent lifestyle features of nematode endoparasitic fungus Hirsutella minnesotensis.</title>
        <authorList>
            <person name="Lai Y."/>
            <person name="Liu K."/>
            <person name="Zhang X."/>
            <person name="Zhang X."/>
            <person name="Li K."/>
            <person name="Wang N."/>
            <person name="Shu C."/>
            <person name="Wu Y."/>
            <person name="Wang C."/>
            <person name="Bushley K.E."/>
            <person name="Xiang M."/>
            <person name="Liu X."/>
        </authorList>
    </citation>
    <scope>NUCLEOTIDE SEQUENCE [LARGE SCALE GENOMIC DNA]</scope>
    <source>
        <strain evidence="2 3">3608</strain>
    </source>
</reference>
<keyword evidence="1" id="KW-0732">Signal</keyword>
<organism evidence="2 3">
    <name type="scientific">Hirsutella minnesotensis 3608</name>
    <dbReference type="NCBI Taxonomy" id="1043627"/>
    <lineage>
        <taxon>Eukaryota</taxon>
        <taxon>Fungi</taxon>
        <taxon>Dikarya</taxon>
        <taxon>Ascomycota</taxon>
        <taxon>Pezizomycotina</taxon>
        <taxon>Sordariomycetes</taxon>
        <taxon>Hypocreomycetidae</taxon>
        <taxon>Hypocreales</taxon>
        <taxon>Ophiocordycipitaceae</taxon>
        <taxon>Hirsutella</taxon>
    </lineage>
</organism>
<proteinExistence type="predicted"/>
<evidence type="ECO:0008006" key="4">
    <source>
        <dbReference type="Google" id="ProtNLM"/>
    </source>
</evidence>
<dbReference type="OrthoDB" id="68575at2759"/>